<comment type="subcellular location">
    <subcellularLocation>
        <location evidence="1">Nucleus</location>
    </subcellularLocation>
</comment>
<comment type="caution">
    <text evidence="8">The sequence shown here is derived from an EMBL/GenBank/DDBJ whole genome shotgun (WGS) entry which is preliminary data.</text>
</comment>
<keyword evidence="5" id="KW-0539">Nucleus</keyword>
<dbReference type="InterPro" id="IPR012881">
    <property type="entry name" value="DUF1685"/>
</dbReference>
<protein>
    <recommendedName>
        <fullName evidence="7">TF-B3 domain-containing protein</fullName>
    </recommendedName>
</protein>
<evidence type="ECO:0000313" key="8">
    <source>
        <dbReference type="EMBL" id="KAH0887318.1"/>
    </source>
</evidence>
<organism evidence="8 9">
    <name type="scientific">Brassica napus</name>
    <name type="common">Rape</name>
    <dbReference type="NCBI Taxonomy" id="3708"/>
    <lineage>
        <taxon>Eukaryota</taxon>
        <taxon>Viridiplantae</taxon>
        <taxon>Streptophyta</taxon>
        <taxon>Embryophyta</taxon>
        <taxon>Tracheophyta</taxon>
        <taxon>Spermatophyta</taxon>
        <taxon>Magnoliopsida</taxon>
        <taxon>eudicotyledons</taxon>
        <taxon>Gunneridae</taxon>
        <taxon>Pentapetalae</taxon>
        <taxon>rosids</taxon>
        <taxon>malvids</taxon>
        <taxon>Brassicales</taxon>
        <taxon>Brassicaceae</taxon>
        <taxon>Brassiceae</taxon>
        <taxon>Brassica</taxon>
    </lineage>
</organism>
<dbReference type="InterPro" id="IPR005508">
    <property type="entry name" value="At2g31720-like"/>
</dbReference>
<dbReference type="Gene3D" id="2.40.330.10">
    <property type="entry name" value="DNA-binding pseudobarrel domain"/>
    <property type="match status" value="1"/>
</dbReference>
<feature type="compositionally biased region" description="Basic and acidic residues" evidence="6">
    <location>
        <begin position="360"/>
        <end position="384"/>
    </location>
</feature>
<dbReference type="Pfam" id="PF03754">
    <property type="entry name" value="At2g31720-like"/>
    <property type="match status" value="1"/>
</dbReference>
<dbReference type="Pfam" id="PF07939">
    <property type="entry name" value="DUF1685"/>
    <property type="match status" value="1"/>
</dbReference>
<dbReference type="PANTHER" id="PTHR33785">
    <property type="entry name" value="OS06G0550800 PROTEIN"/>
    <property type="match status" value="1"/>
</dbReference>
<dbReference type="PROSITE" id="PS50863">
    <property type="entry name" value="B3"/>
    <property type="match status" value="1"/>
</dbReference>
<dbReference type="Proteomes" id="UP000824890">
    <property type="component" value="Unassembled WGS sequence"/>
</dbReference>
<reference evidence="8 9" key="1">
    <citation type="submission" date="2021-05" db="EMBL/GenBank/DDBJ databases">
        <title>Genome Assembly of Synthetic Allotetraploid Brassica napus Reveals Homoeologous Exchanges between Subgenomes.</title>
        <authorList>
            <person name="Davis J.T."/>
        </authorList>
    </citation>
    <scope>NUCLEOTIDE SEQUENCE [LARGE SCALE GENOMIC DNA]</scope>
    <source>
        <strain evidence="9">cv. Da-Ae</strain>
        <tissue evidence="8">Seedling</tissue>
    </source>
</reference>
<keyword evidence="3" id="KW-0238">DNA-binding</keyword>
<evidence type="ECO:0000256" key="4">
    <source>
        <dbReference type="ARBA" id="ARBA00023163"/>
    </source>
</evidence>
<dbReference type="InterPro" id="IPR015300">
    <property type="entry name" value="DNA-bd_pseudobarrel_sf"/>
</dbReference>
<sequence>MPLKKRRSLRVVVELTGKLKETITKMGGTEETLITKRTLTTTDVDKGQSHLSIPMSSLLTHSFMTSDEKEKIENRVKGDKEGGLTVEVIDPKLKVWELKMRRSHETGKTSSLYYLAYQWNHVVKANKFKQGDELQLWSFRSQQKLCLALDVTAEQRYQLTTPILLVVVRHGCYDRLRVKLERRRTGMNVSLLMFLVAYRVRQGRAFCSSSSSSSSSSAPNPIGGNSIVRYLVSRATYSSGDKVAKYEEKMKAVIRCTVSSVISVSTIKAHTLVFKKDKDSMKLNEEVPEKTEDKEDQDVKNFLVKRAMSDETMMMMMMTSSVSSSDGFFSSPRSVLAVKASPTKLQTILSGKEVNEFSTAERDRVLSEKSEKEEQRKKKQNDVRRRTRRGKSMSDLEFEELKGFIDLGFVFSEEDQRDSELVSILPGLQRLVKKDDGVGDVTEEEEDISNINRPYLSEAWDHCGGRKGKRHITPAIKWKVPAVPEVKEVELKDHLKQWAHAVASTIR</sequence>
<gene>
    <name evidence="8" type="ORF">HID58_063414</name>
</gene>
<evidence type="ECO:0000256" key="3">
    <source>
        <dbReference type="ARBA" id="ARBA00023125"/>
    </source>
</evidence>
<evidence type="ECO:0000313" key="9">
    <source>
        <dbReference type="Proteomes" id="UP000824890"/>
    </source>
</evidence>
<feature type="domain" description="TF-B3" evidence="7">
    <location>
        <begin position="55"/>
        <end position="153"/>
    </location>
</feature>
<evidence type="ECO:0000259" key="7">
    <source>
        <dbReference type="PROSITE" id="PS50863"/>
    </source>
</evidence>
<name>A0ABQ8A514_BRANA</name>
<evidence type="ECO:0000256" key="5">
    <source>
        <dbReference type="ARBA" id="ARBA00023242"/>
    </source>
</evidence>
<dbReference type="PANTHER" id="PTHR33785:SF12">
    <property type="entry name" value="DUF1685 FAMILY PROTEIN"/>
    <property type="match status" value="1"/>
</dbReference>
<dbReference type="EMBL" id="JAGKQM010000014">
    <property type="protein sequence ID" value="KAH0887318.1"/>
    <property type="molecule type" value="Genomic_DNA"/>
</dbReference>
<keyword evidence="4" id="KW-0804">Transcription</keyword>
<evidence type="ECO:0000256" key="6">
    <source>
        <dbReference type="SAM" id="MobiDB-lite"/>
    </source>
</evidence>
<accession>A0ABQ8A514</accession>
<dbReference type="CDD" id="cd10017">
    <property type="entry name" value="B3_DNA"/>
    <property type="match status" value="1"/>
</dbReference>
<dbReference type="SUPFAM" id="SSF101936">
    <property type="entry name" value="DNA-binding pseudobarrel domain"/>
    <property type="match status" value="1"/>
</dbReference>
<evidence type="ECO:0000256" key="2">
    <source>
        <dbReference type="ARBA" id="ARBA00023015"/>
    </source>
</evidence>
<keyword evidence="9" id="KW-1185">Reference proteome</keyword>
<feature type="region of interest" description="Disordered" evidence="6">
    <location>
        <begin position="360"/>
        <end position="389"/>
    </location>
</feature>
<proteinExistence type="predicted"/>
<keyword evidence="2" id="KW-0805">Transcription regulation</keyword>
<dbReference type="InterPro" id="IPR003340">
    <property type="entry name" value="B3_DNA-bd"/>
</dbReference>
<evidence type="ECO:0000256" key="1">
    <source>
        <dbReference type="ARBA" id="ARBA00004123"/>
    </source>
</evidence>